<accession>A0A4Y2B951</accession>
<dbReference type="EMBL" id="BGPR01158746">
    <property type="protein sequence ID" value="GBL87594.1"/>
    <property type="molecule type" value="Genomic_DNA"/>
</dbReference>
<gene>
    <name evidence="1" type="ORF">AVEN_200922_1</name>
</gene>
<reference evidence="1 2" key="1">
    <citation type="journal article" date="2019" name="Sci. Rep.">
        <title>Orb-weaving spider Araneus ventricosus genome elucidates the spidroin gene catalogue.</title>
        <authorList>
            <person name="Kono N."/>
            <person name="Nakamura H."/>
            <person name="Ohtoshi R."/>
            <person name="Moran D.A.P."/>
            <person name="Shinohara A."/>
            <person name="Yoshida Y."/>
            <person name="Fujiwara M."/>
            <person name="Mori M."/>
            <person name="Tomita M."/>
            <person name="Arakawa K."/>
        </authorList>
    </citation>
    <scope>NUCLEOTIDE SEQUENCE [LARGE SCALE GENOMIC DNA]</scope>
</reference>
<evidence type="ECO:0000313" key="2">
    <source>
        <dbReference type="Proteomes" id="UP000499080"/>
    </source>
</evidence>
<dbReference type="Proteomes" id="UP000499080">
    <property type="component" value="Unassembled WGS sequence"/>
</dbReference>
<dbReference type="AlphaFoldDB" id="A0A4Y2B951"/>
<sequence length="118" mass="13386">MDPSVSKGLLKFQELATKTTNNIDFLSPPLHEFYSDKYPGAILNFRDIRDEQCALCRLISGLSRSLAFAYGSKVLLACLRYVKYQALPAHILSCLGLDTSEFYKHLSVVLDFFMRVND</sequence>
<evidence type="ECO:0000313" key="1">
    <source>
        <dbReference type="EMBL" id="GBL87594.1"/>
    </source>
</evidence>
<proteinExistence type="predicted"/>
<protein>
    <submittedName>
        <fullName evidence="1">Uncharacterized protein</fullName>
    </submittedName>
</protein>
<name>A0A4Y2B951_ARAVE</name>
<organism evidence="1 2">
    <name type="scientific">Araneus ventricosus</name>
    <name type="common">Orbweaver spider</name>
    <name type="synonym">Epeira ventricosa</name>
    <dbReference type="NCBI Taxonomy" id="182803"/>
    <lineage>
        <taxon>Eukaryota</taxon>
        <taxon>Metazoa</taxon>
        <taxon>Ecdysozoa</taxon>
        <taxon>Arthropoda</taxon>
        <taxon>Chelicerata</taxon>
        <taxon>Arachnida</taxon>
        <taxon>Araneae</taxon>
        <taxon>Araneomorphae</taxon>
        <taxon>Entelegynae</taxon>
        <taxon>Araneoidea</taxon>
        <taxon>Araneidae</taxon>
        <taxon>Araneus</taxon>
    </lineage>
</organism>
<comment type="caution">
    <text evidence="1">The sequence shown here is derived from an EMBL/GenBank/DDBJ whole genome shotgun (WGS) entry which is preliminary data.</text>
</comment>
<keyword evidence="2" id="KW-1185">Reference proteome</keyword>